<dbReference type="InterPro" id="IPR001057">
    <property type="entry name" value="Glu/AcGlu_kinase"/>
</dbReference>
<dbReference type="PANTHER" id="PTHR23342:SF0">
    <property type="entry name" value="N-ACETYLGLUTAMATE SYNTHASE, MITOCHONDRIAL"/>
    <property type="match status" value="1"/>
</dbReference>
<dbReference type="InterPro" id="IPR001048">
    <property type="entry name" value="Asp/Glu/Uridylate_kinase"/>
</dbReference>
<keyword evidence="2 10" id="KW-0963">Cytoplasm</keyword>
<comment type="caution">
    <text evidence="12">The sequence shown here is derived from an EMBL/GenBank/DDBJ whole genome shotgun (WGS) entry which is preliminary data.</text>
</comment>
<evidence type="ECO:0000256" key="8">
    <source>
        <dbReference type="ARBA" id="ARBA00022840"/>
    </source>
</evidence>
<evidence type="ECO:0000256" key="2">
    <source>
        <dbReference type="ARBA" id="ARBA00022490"/>
    </source>
</evidence>
<evidence type="ECO:0000256" key="6">
    <source>
        <dbReference type="ARBA" id="ARBA00022741"/>
    </source>
</evidence>
<feature type="binding site" evidence="10">
    <location>
        <begin position="45"/>
        <end position="46"/>
    </location>
    <ligand>
        <name>substrate</name>
    </ligand>
</feature>
<evidence type="ECO:0000256" key="4">
    <source>
        <dbReference type="ARBA" id="ARBA00022605"/>
    </source>
</evidence>
<keyword evidence="8 10" id="KW-0067">ATP-binding</keyword>
<dbReference type="EMBL" id="BAABFC010000021">
    <property type="protein sequence ID" value="GAA4502637.1"/>
    <property type="molecule type" value="Genomic_DNA"/>
</dbReference>
<evidence type="ECO:0000313" key="12">
    <source>
        <dbReference type="EMBL" id="GAA4502637.1"/>
    </source>
</evidence>
<sequence>MANNTLVIKLGGTLLESDEALTALFDGLTQFLNDSHRPLVLVHGGGCLVDDLLKGLGLKSTKKNGLRVTPFEHIPLIAGALAGTANKQMMAKAIAHGIKSVGLCLADGAMCKVTQLDPELGAVGECQPNEASLVQAVLNMGCMPVISSIGITEQGDLMNVNADQAATAIAELLGADLVMLSDVSGILDGKGQLIPEMSQAKAEELIAKGVITGGMEVKVRAALHAAATLGRPIAVASWRYPEQLSSLLAGGAVGTKVMA</sequence>
<dbReference type="CDD" id="cd04249">
    <property type="entry name" value="AAK_NAGK-NC"/>
    <property type="match status" value="1"/>
</dbReference>
<reference evidence="13" key="1">
    <citation type="journal article" date="2019" name="Int. J. Syst. Evol. Microbiol.">
        <title>The Global Catalogue of Microorganisms (GCM) 10K type strain sequencing project: providing services to taxonomists for standard genome sequencing and annotation.</title>
        <authorList>
            <consortium name="The Broad Institute Genomics Platform"/>
            <consortium name="The Broad Institute Genome Sequencing Center for Infectious Disease"/>
            <person name="Wu L."/>
            <person name="Ma J."/>
        </authorList>
    </citation>
    <scope>NUCLEOTIDE SEQUENCE [LARGE SCALE GENOMIC DNA]</scope>
    <source>
        <strain evidence="13">JCM 32226</strain>
    </source>
</reference>
<proteinExistence type="inferred from homology"/>
<comment type="similarity">
    <text evidence="10">Belongs to the acetylglutamate kinase family. ArgB subfamily.</text>
</comment>
<dbReference type="Gene3D" id="3.40.1160.10">
    <property type="entry name" value="Acetylglutamate kinase-like"/>
    <property type="match status" value="1"/>
</dbReference>
<accession>A0ABP8QHB3</accession>
<comment type="pathway">
    <text evidence="1 10">Amino-acid biosynthesis; L-arginine biosynthesis; N(2)-acetyl-L-ornithine from L-glutamate: step 2/4.</text>
</comment>
<evidence type="ECO:0000256" key="9">
    <source>
        <dbReference type="ARBA" id="ARBA00048141"/>
    </source>
</evidence>
<dbReference type="PANTHER" id="PTHR23342">
    <property type="entry name" value="N-ACETYLGLUTAMATE SYNTHASE"/>
    <property type="match status" value="1"/>
</dbReference>
<feature type="site" description="Transition state stabilizer" evidence="10">
    <location>
        <position position="218"/>
    </location>
</feature>
<organism evidence="12 13">
    <name type="scientific">Pseudaeromonas paramecii</name>
    <dbReference type="NCBI Taxonomy" id="2138166"/>
    <lineage>
        <taxon>Bacteria</taxon>
        <taxon>Pseudomonadati</taxon>
        <taxon>Pseudomonadota</taxon>
        <taxon>Gammaproteobacteria</taxon>
        <taxon>Aeromonadales</taxon>
        <taxon>Aeromonadaceae</taxon>
        <taxon>Pseudaeromonas</taxon>
    </lineage>
</organism>
<comment type="subcellular location">
    <subcellularLocation>
        <location evidence="10">Cytoplasm</location>
    </subcellularLocation>
</comment>
<dbReference type="PRINTS" id="PR00474">
    <property type="entry name" value="GLU5KINASE"/>
</dbReference>
<keyword evidence="7 10" id="KW-0418">Kinase</keyword>
<evidence type="ECO:0000256" key="7">
    <source>
        <dbReference type="ARBA" id="ARBA00022777"/>
    </source>
</evidence>
<feature type="binding site" evidence="10">
    <location>
        <position position="159"/>
    </location>
    <ligand>
        <name>substrate</name>
    </ligand>
</feature>
<evidence type="ECO:0000256" key="5">
    <source>
        <dbReference type="ARBA" id="ARBA00022679"/>
    </source>
</evidence>
<feature type="binding site" evidence="10">
    <location>
        <position position="67"/>
    </location>
    <ligand>
        <name>substrate</name>
    </ligand>
</feature>
<dbReference type="InterPro" id="IPR041731">
    <property type="entry name" value="NAGK-NC"/>
</dbReference>
<feature type="site" description="Transition state stabilizer" evidence="10">
    <location>
        <position position="9"/>
    </location>
</feature>
<keyword evidence="13" id="KW-1185">Reference proteome</keyword>
<dbReference type="SUPFAM" id="SSF53633">
    <property type="entry name" value="Carbamate kinase-like"/>
    <property type="match status" value="1"/>
</dbReference>
<dbReference type="InterPro" id="IPR036393">
    <property type="entry name" value="AceGlu_kinase-like_sf"/>
</dbReference>
<dbReference type="EC" id="2.7.2.8" evidence="10"/>
<gene>
    <name evidence="10 12" type="primary">argB</name>
    <name evidence="12" type="ORF">GCM10023095_27620</name>
</gene>
<keyword evidence="6 10" id="KW-0547">Nucleotide-binding</keyword>
<dbReference type="RefSeq" id="WP_345014138.1">
    <property type="nucleotide sequence ID" value="NZ_BAABFC010000021.1"/>
</dbReference>
<keyword evidence="4 10" id="KW-0028">Amino-acid biosynthesis</keyword>
<name>A0ABP8QHB3_9GAMM</name>
<dbReference type="InterPro" id="IPR004662">
    <property type="entry name" value="AcgluKinase_fam"/>
</dbReference>
<dbReference type="Proteomes" id="UP001501321">
    <property type="component" value="Unassembled WGS sequence"/>
</dbReference>
<feature type="domain" description="Aspartate/glutamate/uridylate kinase" evidence="11">
    <location>
        <begin position="4"/>
        <end position="236"/>
    </location>
</feature>
<dbReference type="InterPro" id="IPR037528">
    <property type="entry name" value="ArgB"/>
</dbReference>
<dbReference type="PIRSF" id="PIRSF000728">
    <property type="entry name" value="NAGK"/>
    <property type="match status" value="1"/>
</dbReference>
<evidence type="ECO:0000256" key="3">
    <source>
        <dbReference type="ARBA" id="ARBA00022571"/>
    </source>
</evidence>
<protein>
    <recommendedName>
        <fullName evidence="10">Acetylglutamate kinase</fullName>
        <ecNumber evidence="10">2.7.2.8</ecNumber>
    </recommendedName>
    <alternativeName>
        <fullName evidence="10">N-acetyl-L-glutamate 5-phosphotransferase</fullName>
    </alternativeName>
    <alternativeName>
        <fullName evidence="10">NAG kinase</fullName>
        <shortName evidence="10">NAGK</shortName>
    </alternativeName>
</protein>
<keyword evidence="5 10" id="KW-0808">Transferase</keyword>
<dbReference type="Pfam" id="PF00696">
    <property type="entry name" value="AA_kinase"/>
    <property type="match status" value="1"/>
</dbReference>
<comment type="catalytic activity">
    <reaction evidence="9 10">
        <text>N-acetyl-L-glutamate + ATP = N-acetyl-L-glutamyl 5-phosphate + ADP</text>
        <dbReference type="Rhea" id="RHEA:14629"/>
        <dbReference type="ChEBI" id="CHEBI:30616"/>
        <dbReference type="ChEBI" id="CHEBI:44337"/>
        <dbReference type="ChEBI" id="CHEBI:57936"/>
        <dbReference type="ChEBI" id="CHEBI:456216"/>
        <dbReference type="EC" id="2.7.2.8"/>
    </reaction>
</comment>
<comment type="function">
    <text evidence="10">Catalyzes the ATP-dependent phosphorylation of N-acetyl-L-glutamate.</text>
</comment>
<evidence type="ECO:0000256" key="10">
    <source>
        <dbReference type="HAMAP-Rule" id="MF_00082"/>
    </source>
</evidence>
<dbReference type="NCBIfam" id="TIGR00761">
    <property type="entry name" value="argB"/>
    <property type="match status" value="1"/>
</dbReference>
<dbReference type="GO" id="GO:0016301">
    <property type="term" value="F:kinase activity"/>
    <property type="evidence" value="ECO:0007669"/>
    <property type="project" value="UniProtKB-KW"/>
</dbReference>
<evidence type="ECO:0000313" key="13">
    <source>
        <dbReference type="Proteomes" id="UP001501321"/>
    </source>
</evidence>
<evidence type="ECO:0000256" key="1">
    <source>
        <dbReference type="ARBA" id="ARBA00004828"/>
    </source>
</evidence>
<evidence type="ECO:0000259" key="11">
    <source>
        <dbReference type="Pfam" id="PF00696"/>
    </source>
</evidence>
<dbReference type="HAMAP" id="MF_00082">
    <property type="entry name" value="ArgB"/>
    <property type="match status" value="1"/>
</dbReference>
<keyword evidence="3 10" id="KW-0055">Arginine biosynthesis</keyword>